<keyword evidence="7" id="KW-1185">Reference proteome</keyword>
<keyword evidence="1" id="KW-0488">Methylation</keyword>
<keyword evidence="2" id="KW-0479">Metal-binding</keyword>
<keyword evidence="3" id="KW-0636">Prenylation</keyword>
<evidence type="ECO:0000256" key="1">
    <source>
        <dbReference type="ARBA" id="ARBA00022481"/>
    </source>
</evidence>
<proteinExistence type="inferred from homology"/>
<comment type="caution">
    <text evidence="6">The sequence shown here is derived from an EMBL/GenBank/DDBJ whole genome shotgun (WGS) entry which is preliminary data.</text>
</comment>
<dbReference type="InterPro" id="IPR044577">
    <property type="entry name" value="HIPP4/7/8/17/18/19"/>
</dbReference>
<evidence type="ECO:0000256" key="3">
    <source>
        <dbReference type="ARBA" id="ARBA00023289"/>
    </source>
</evidence>
<evidence type="ECO:0000256" key="5">
    <source>
        <dbReference type="SAM" id="MobiDB-lite"/>
    </source>
</evidence>
<dbReference type="EMBL" id="BQNB010016276">
    <property type="protein sequence ID" value="GJT49907.1"/>
    <property type="molecule type" value="Genomic_DNA"/>
</dbReference>
<evidence type="ECO:0000313" key="7">
    <source>
        <dbReference type="Proteomes" id="UP001151760"/>
    </source>
</evidence>
<protein>
    <recommendedName>
        <fullName evidence="8">HMA domain-containing protein</fullName>
    </recommendedName>
</protein>
<feature type="region of interest" description="Disordered" evidence="5">
    <location>
        <begin position="38"/>
        <end position="95"/>
    </location>
</feature>
<gene>
    <name evidence="6" type="ORF">Tco_0976064</name>
</gene>
<evidence type="ECO:0000256" key="2">
    <source>
        <dbReference type="ARBA" id="ARBA00022723"/>
    </source>
</evidence>
<feature type="compositionally biased region" description="Basic and acidic residues" evidence="5">
    <location>
        <begin position="47"/>
        <end position="91"/>
    </location>
</feature>
<organism evidence="6 7">
    <name type="scientific">Tanacetum coccineum</name>
    <dbReference type="NCBI Taxonomy" id="301880"/>
    <lineage>
        <taxon>Eukaryota</taxon>
        <taxon>Viridiplantae</taxon>
        <taxon>Streptophyta</taxon>
        <taxon>Embryophyta</taxon>
        <taxon>Tracheophyta</taxon>
        <taxon>Spermatophyta</taxon>
        <taxon>Magnoliopsida</taxon>
        <taxon>eudicotyledons</taxon>
        <taxon>Gunneridae</taxon>
        <taxon>Pentapetalae</taxon>
        <taxon>asterids</taxon>
        <taxon>campanulids</taxon>
        <taxon>Asterales</taxon>
        <taxon>Asteraceae</taxon>
        <taxon>Asteroideae</taxon>
        <taxon>Anthemideae</taxon>
        <taxon>Anthemidinae</taxon>
        <taxon>Tanacetum</taxon>
    </lineage>
</organism>
<dbReference type="Proteomes" id="UP001151760">
    <property type="component" value="Unassembled WGS sequence"/>
</dbReference>
<accession>A0ABQ5EGH2</accession>
<dbReference type="PANTHER" id="PTHR46195:SF33">
    <property type="entry name" value="HEAVY METAL-ASSOCIATED DOMAIN, HMA, HEAVY METAL-ASSOCIATED DOMAIN SUPERFAMILY"/>
    <property type="match status" value="1"/>
</dbReference>
<name>A0ABQ5EGH2_9ASTR</name>
<keyword evidence="3" id="KW-0449">Lipoprotein</keyword>
<evidence type="ECO:0000256" key="4">
    <source>
        <dbReference type="ARBA" id="ARBA00024045"/>
    </source>
</evidence>
<dbReference type="PANTHER" id="PTHR46195">
    <property type="entry name" value="HEAVY METAL-ASSOCIATED ISOPRENYLATED PLANT PROTEIN 7"/>
    <property type="match status" value="1"/>
</dbReference>
<reference evidence="6" key="1">
    <citation type="journal article" date="2022" name="Int. J. Mol. Sci.">
        <title>Draft Genome of Tanacetum Coccineum: Genomic Comparison of Closely Related Tanacetum-Family Plants.</title>
        <authorList>
            <person name="Yamashiro T."/>
            <person name="Shiraishi A."/>
            <person name="Nakayama K."/>
            <person name="Satake H."/>
        </authorList>
    </citation>
    <scope>NUCLEOTIDE SEQUENCE</scope>
</reference>
<reference evidence="6" key="2">
    <citation type="submission" date="2022-01" db="EMBL/GenBank/DDBJ databases">
        <authorList>
            <person name="Yamashiro T."/>
            <person name="Shiraishi A."/>
            <person name="Satake H."/>
            <person name="Nakayama K."/>
        </authorList>
    </citation>
    <scope>NUCLEOTIDE SEQUENCE</scope>
</reference>
<sequence length="200" mass="22105">MGVVAGVESAIPDLKSSQVTVKGTYATTDLLDYVHKRTGKTAMIVKQDPEPKTEDDKLAKDEKKDGDGEKKEEKKANEGEKPADTTAKPDDAMESPVLEMRKNEYYYYQPSNFQLHPPRYAAESAYGYSPAPQMFSDENPNACSAGGTNKASNKGLAECKASASNIRRIQVRDIIKEVEDYLKTYSSAGMDTNWYANGIR</sequence>
<evidence type="ECO:0008006" key="8">
    <source>
        <dbReference type="Google" id="ProtNLM"/>
    </source>
</evidence>
<evidence type="ECO:0000313" key="6">
    <source>
        <dbReference type="EMBL" id="GJT49907.1"/>
    </source>
</evidence>
<comment type="similarity">
    <text evidence="4">Belongs to the HIPP family.</text>
</comment>